<evidence type="ECO:0000256" key="1">
    <source>
        <dbReference type="SAM" id="MobiDB-lite"/>
    </source>
</evidence>
<accession>A0AA35ZXS9</accession>
<gene>
    <name evidence="2" type="ORF">LSALG_LOCUS39395</name>
</gene>
<proteinExistence type="predicted"/>
<protein>
    <submittedName>
        <fullName evidence="2">Uncharacterized protein</fullName>
    </submittedName>
</protein>
<name>A0AA35ZXS9_LACSI</name>
<organism evidence="2 3">
    <name type="scientific">Lactuca saligna</name>
    <name type="common">Willowleaf lettuce</name>
    <dbReference type="NCBI Taxonomy" id="75948"/>
    <lineage>
        <taxon>Eukaryota</taxon>
        <taxon>Viridiplantae</taxon>
        <taxon>Streptophyta</taxon>
        <taxon>Embryophyta</taxon>
        <taxon>Tracheophyta</taxon>
        <taxon>Spermatophyta</taxon>
        <taxon>Magnoliopsida</taxon>
        <taxon>eudicotyledons</taxon>
        <taxon>Gunneridae</taxon>
        <taxon>Pentapetalae</taxon>
        <taxon>asterids</taxon>
        <taxon>campanulids</taxon>
        <taxon>Asterales</taxon>
        <taxon>Asteraceae</taxon>
        <taxon>Cichorioideae</taxon>
        <taxon>Cichorieae</taxon>
        <taxon>Lactucinae</taxon>
        <taxon>Lactuca</taxon>
    </lineage>
</organism>
<feature type="compositionally biased region" description="Polar residues" evidence="1">
    <location>
        <begin position="110"/>
        <end position="127"/>
    </location>
</feature>
<reference evidence="2" key="1">
    <citation type="submission" date="2023-04" db="EMBL/GenBank/DDBJ databases">
        <authorList>
            <person name="Vijverberg K."/>
            <person name="Xiong W."/>
            <person name="Schranz E."/>
        </authorList>
    </citation>
    <scope>NUCLEOTIDE SEQUENCE</scope>
</reference>
<dbReference type="Proteomes" id="UP001177003">
    <property type="component" value="Chromosome 9"/>
</dbReference>
<dbReference type="AlphaFoldDB" id="A0AA35ZXS9"/>
<evidence type="ECO:0000313" key="3">
    <source>
        <dbReference type="Proteomes" id="UP001177003"/>
    </source>
</evidence>
<feature type="region of interest" description="Disordered" evidence="1">
    <location>
        <begin position="83"/>
        <end position="142"/>
    </location>
</feature>
<dbReference type="EMBL" id="OX465085">
    <property type="protein sequence ID" value="CAI9300786.1"/>
    <property type="molecule type" value="Genomic_DNA"/>
</dbReference>
<evidence type="ECO:0000313" key="2">
    <source>
        <dbReference type="EMBL" id="CAI9300786.1"/>
    </source>
</evidence>
<sequence>MLRGMFKKIEEFRILKQANPEAKKIHKYTVSGFMLPFKWRIKHRYPGITVAVPNNEPIRVVADATELMSSFYVRYVNWTLNHEESPPREHSPVRNSPPVVASPRRRNMYKSETCSTESDTNASSSQPPEIERTYMSSDTSTKVVKKKKTSTKTLVKRIVGVVADLSFKVDRVLQKKDEPNTRFVKEVEDEMINEDEEDAY</sequence>
<feature type="compositionally biased region" description="Basic and acidic residues" evidence="1">
    <location>
        <begin position="83"/>
        <end position="92"/>
    </location>
</feature>
<keyword evidence="3" id="KW-1185">Reference proteome</keyword>